<organism evidence="1 2">
    <name type="scientific">Ixodes persulcatus</name>
    <name type="common">Taiga tick</name>
    <dbReference type="NCBI Taxonomy" id="34615"/>
    <lineage>
        <taxon>Eukaryota</taxon>
        <taxon>Metazoa</taxon>
        <taxon>Ecdysozoa</taxon>
        <taxon>Arthropoda</taxon>
        <taxon>Chelicerata</taxon>
        <taxon>Arachnida</taxon>
        <taxon>Acari</taxon>
        <taxon>Parasitiformes</taxon>
        <taxon>Ixodida</taxon>
        <taxon>Ixodoidea</taxon>
        <taxon>Ixodidae</taxon>
        <taxon>Ixodinae</taxon>
        <taxon>Ixodes</taxon>
    </lineage>
</organism>
<gene>
    <name evidence="1" type="ORF">HPB47_027424</name>
</gene>
<reference evidence="1 2" key="1">
    <citation type="journal article" date="2020" name="Cell">
        <title>Large-Scale Comparative Analyses of Tick Genomes Elucidate Their Genetic Diversity and Vector Capacities.</title>
        <authorList>
            <consortium name="Tick Genome and Microbiome Consortium (TIGMIC)"/>
            <person name="Jia N."/>
            <person name="Wang J."/>
            <person name="Shi W."/>
            <person name="Du L."/>
            <person name="Sun Y."/>
            <person name="Zhan W."/>
            <person name="Jiang J.F."/>
            <person name="Wang Q."/>
            <person name="Zhang B."/>
            <person name="Ji P."/>
            <person name="Bell-Sakyi L."/>
            <person name="Cui X.M."/>
            <person name="Yuan T.T."/>
            <person name="Jiang B.G."/>
            <person name="Yang W.F."/>
            <person name="Lam T.T."/>
            <person name="Chang Q.C."/>
            <person name="Ding S.J."/>
            <person name="Wang X.J."/>
            <person name="Zhu J.G."/>
            <person name="Ruan X.D."/>
            <person name="Zhao L."/>
            <person name="Wei J.T."/>
            <person name="Ye R.Z."/>
            <person name="Que T.C."/>
            <person name="Du C.H."/>
            <person name="Zhou Y.H."/>
            <person name="Cheng J.X."/>
            <person name="Dai P.F."/>
            <person name="Guo W.B."/>
            <person name="Han X.H."/>
            <person name="Huang E.J."/>
            <person name="Li L.F."/>
            <person name="Wei W."/>
            <person name="Gao Y.C."/>
            <person name="Liu J.Z."/>
            <person name="Shao H.Z."/>
            <person name="Wang X."/>
            <person name="Wang C.C."/>
            <person name="Yang T.C."/>
            <person name="Huo Q.B."/>
            <person name="Li W."/>
            <person name="Chen H.Y."/>
            <person name="Chen S.E."/>
            <person name="Zhou L.G."/>
            <person name="Ni X.B."/>
            <person name="Tian J.H."/>
            <person name="Sheng Y."/>
            <person name="Liu T."/>
            <person name="Pan Y.S."/>
            <person name="Xia L.Y."/>
            <person name="Li J."/>
            <person name="Zhao F."/>
            <person name="Cao W.C."/>
        </authorList>
    </citation>
    <scope>NUCLEOTIDE SEQUENCE [LARGE SCALE GENOMIC DNA]</scope>
    <source>
        <strain evidence="1">Iper-2018</strain>
    </source>
</reference>
<accession>A0AC60PVZ2</accession>
<proteinExistence type="predicted"/>
<keyword evidence="2" id="KW-1185">Reference proteome</keyword>
<protein>
    <submittedName>
        <fullName evidence="1">Uncharacterized protein</fullName>
    </submittedName>
</protein>
<name>A0AC60PVZ2_IXOPE</name>
<feature type="non-terminal residue" evidence="1">
    <location>
        <position position="1"/>
    </location>
</feature>
<sequence>AIIGSEIGGKLHTGRSRNDQVATDMRLWLRKSIVEISSLIKRFIAASCARAEKEIHVLMPGYTHMQRAQPIRFSHWVLSHAWFLKQDVERLEDLSRRVNVCPLGSGAIAGNPFPVNREKIAADLMFEAVTQNSMTGVSDRDFVAEFLFVCSLTAVHLSKWAEDLIIYSSTEFGYVTIDDAFSTGSSLMPQKKNPDGLELIRGKTGRISGHLVGFLMVLKGLPSTYNKDFQEDKEAIFDAHDTLTALLKIATGQFGNPRALTNIYFQVHESACASGLSPEMLATDVAYYLVRKGMPFRDAHCAAGKLVALAERNNVPMHQVSIQEAKSITTIFDEDLANVWNYEHAVEQYSATGGTSKKTVEAQIQTLRKPVQTGYYKTHDSGKSCGAPLPAVGRKPPPVKAAGGKLPPVKAPPRFLHGGLALLITGVRRATHTLCWLSVNRSRPPPFFKSRKREREGHEEVLLLRLYINTLLCPATLKHFDPAFTGSCPHCGKVSSDIYRMVWACPSNPAIAPHPNPTRKDWEATLLGCSDLQAQRALVGQARAAADATGIPN</sequence>
<evidence type="ECO:0000313" key="2">
    <source>
        <dbReference type="Proteomes" id="UP000805193"/>
    </source>
</evidence>
<dbReference type="EMBL" id="JABSTQ010009849">
    <property type="protein sequence ID" value="KAG0425402.1"/>
    <property type="molecule type" value="Genomic_DNA"/>
</dbReference>
<comment type="caution">
    <text evidence="1">The sequence shown here is derived from an EMBL/GenBank/DDBJ whole genome shotgun (WGS) entry which is preliminary data.</text>
</comment>
<evidence type="ECO:0000313" key="1">
    <source>
        <dbReference type="EMBL" id="KAG0425402.1"/>
    </source>
</evidence>
<dbReference type="Proteomes" id="UP000805193">
    <property type="component" value="Unassembled WGS sequence"/>
</dbReference>